<reference evidence="2" key="1">
    <citation type="submission" date="2020-12" db="UniProtKB">
        <authorList>
            <consortium name="WormBaseParasite"/>
        </authorList>
    </citation>
    <scope>IDENTIFICATION</scope>
    <source>
        <strain evidence="2">MHco3</strain>
    </source>
</reference>
<sequence length="152" mass="17550">MLAEFDSACGKIGLRLNLTKTIFMKNGLSYAERRAAWGAFKNIERVVKKTKNIRLCAHIFDTAVLPALSYASETWTLRKHDEHAVSKGIRSSELRHRTKIRDAVDYATKSKIRWAGHVVRYSDDRWTRAVTDWIPWDIKRTPGRPPKASRKL</sequence>
<evidence type="ECO:0000313" key="2">
    <source>
        <dbReference type="WBParaSite" id="HCON_00097980-00001"/>
    </source>
</evidence>
<name>A0A7I4YGJ3_HAECO</name>
<dbReference type="WBParaSite" id="HCON_00097980-00001">
    <property type="protein sequence ID" value="HCON_00097980-00001"/>
    <property type="gene ID" value="HCON_00097980"/>
</dbReference>
<organism evidence="1 2">
    <name type="scientific">Haemonchus contortus</name>
    <name type="common">Barber pole worm</name>
    <dbReference type="NCBI Taxonomy" id="6289"/>
    <lineage>
        <taxon>Eukaryota</taxon>
        <taxon>Metazoa</taxon>
        <taxon>Ecdysozoa</taxon>
        <taxon>Nematoda</taxon>
        <taxon>Chromadorea</taxon>
        <taxon>Rhabditida</taxon>
        <taxon>Rhabditina</taxon>
        <taxon>Rhabditomorpha</taxon>
        <taxon>Strongyloidea</taxon>
        <taxon>Trichostrongylidae</taxon>
        <taxon>Haemonchus</taxon>
    </lineage>
</organism>
<dbReference type="PANTHER" id="PTHR47027:SF20">
    <property type="entry name" value="REVERSE TRANSCRIPTASE-LIKE PROTEIN WITH RNA-DIRECTED DNA POLYMERASE DOMAIN"/>
    <property type="match status" value="1"/>
</dbReference>
<protein>
    <submittedName>
        <fullName evidence="2">Reverse transcriptase domain-containing protein</fullName>
    </submittedName>
</protein>
<accession>A0A7I4YGJ3</accession>
<dbReference type="Proteomes" id="UP000025227">
    <property type="component" value="Unplaced"/>
</dbReference>
<dbReference type="AlphaFoldDB" id="A0A7I4YGJ3"/>
<dbReference type="PANTHER" id="PTHR47027">
    <property type="entry name" value="REVERSE TRANSCRIPTASE DOMAIN-CONTAINING PROTEIN"/>
    <property type="match status" value="1"/>
</dbReference>
<evidence type="ECO:0000313" key="1">
    <source>
        <dbReference type="Proteomes" id="UP000025227"/>
    </source>
</evidence>
<keyword evidence="1" id="KW-1185">Reference proteome</keyword>
<proteinExistence type="predicted"/>
<dbReference type="OrthoDB" id="8193815at2759"/>